<evidence type="ECO:0000259" key="6">
    <source>
        <dbReference type="PROSITE" id="PS51007"/>
    </source>
</evidence>
<keyword evidence="1 4" id="KW-0349">Heme</keyword>
<name>A0A932GPB5_UNCTE</name>
<evidence type="ECO:0000256" key="3">
    <source>
        <dbReference type="ARBA" id="ARBA00023004"/>
    </source>
</evidence>
<comment type="caution">
    <text evidence="7">The sequence shown here is derived from an EMBL/GenBank/DDBJ whole genome shotgun (WGS) entry which is preliminary data.</text>
</comment>
<organism evidence="7 8">
    <name type="scientific">Tectimicrobiota bacterium</name>
    <dbReference type="NCBI Taxonomy" id="2528274"/>
    <lineage>
        <taxon>Bacteria</taxon>
        <taxon>Pseudomonadati</taxon>
        <taxon>Nitrospinota/Tectimicrobiota group</taxon>
        <taxon>Candidatus Tectimicrobiota</taxon>
    </lineage>
</organism>
<protein>
    <submittedName>
        <fullName evidence="7">C-type cytochrome</fullName>
    </submittedName>
</protein>
<feature type="signal peptide" evidence="5">
    <location>
        <begin position="1"/>
        <end position="30"/>
    </location>
</feature>
<dbReference type="Pfam" id="PF00034">
    <property type="entry name" value="Cytochrom_C"/>
    <property type="match status" value="1"/>
</dbReference>
<dbReference type="InterPro" id="IPR036909">
    <property type="entry name" value="Cyt_c-like_dom_sf"/>
</dbReference>
<keyword evidence="5" id="KW-0732">Signal</keyword>
<feature type="domain" description="Cytochrome c" evidence="6">
    <location>
        <begin position="37"/>
        <end position="114"/>
    </location>
</feature>
<sequence length="121" mass="13786">MKRSLRQFTSILCAGLFLLSLLFVSSALLAQDKKTPTSVERGDKLFEELKCGDCHFKGHDGEGPGKDLSKEGTKRDQQWLMNYLKEFQTTHSKYTQAFQESEIQDLSAYLLSDRSCSEKCH</sequence>
<proteinExistence type="predicted"/>
<dbReference type="InterPro" id="IPR009056">
    <property type="entry name" value="Cyt_c-like_dom"/>
</dbReference>
<evidence type="ECO:0000313" key="8">
    <source>
        <dbReference type="Proteomes" id="UP000741360"/>
    </source>
</evidence>
<keyword evidence="3 4" id="KW-0408">Iron</keyword>
<accession>A0A932GPB5</accession>
<keyword evidence="2 4" id="KW-0479">Metal-binding</keyword>
<dbReference type="GO" id="GO:0009055">
    <property type="term" value="F:electron transfer activity"/>
    <property type="evidence" value="ECO:0007669"/>
    <property type="project" value="InterPro"/>
</dbReference>
<feature type="chain" id="PRO_5037576350" evidence="5">
    <location>
        <begin position="31"/>
        <end position="121"/>
    </location>
</feature>
<dbReference type="Proteomes" id="UP000741360">
    <property type="component" value="Unassembled WGS sequence"/>
</dbReference>
<dbReference type="EMBL" id="JACPSX010000106">
    <property type="protein sequence ID" value="MBI3014614.1"/>
    <property type="molecule type" value="Genomic_DNA"/>
</dbReference>
<dbReference type="GO" id="GO:0020037">
    <property type="term" value="F:heme binding"/>
    <property type="evidence" value="ECO:0007669"/>
    <property type="project" value="InterPro"/>
</dbReference>
<dbReference type="Gene3D" id="1.10.760.10">
    <property type="entry name" value="Cytochrome c-like domain"/>
    <property type="match status" value="1"/>
</dbReference>
<evidence type="ECO:0000256" key="1">
    <source>
        <dbReference type="ARBA" id="ARBA00022617"/>
    </source>
</evidence>
<dbReference type="GO" id="GO:0046872">
    <property type="term" value="F:metal ion binding"/>
    <property type="evidence" value="ECO:0007669"/>
    <property type="project" value="UniProtKB-KW"/>
</dbReference>
<dbReference type="PROSITE" id="PS51007">
    <property type="entry name" value="CYTC"/>
    <property type="match status" value="1"/>
</dbReference>
<evidence type="ECO:0000256" key="2">
    <source>
        <dbReference type="ARBA" id="ARBA00022723"/>
    </source>
</evidence>
<evidence type="ECO:0000256" key="4">
    <source>
        <dbReference type="PROSITE-ProRule" id="PRU00433"/>
    </source>
</evidence>
<dbReference type="SUPFAM" id="SSF46626">
    <property type="entry name" value="Cytochrome c"/>
    <property type="match status" value="1"/>
</dbReference>
<evidence type="ECO:0000256" key="5">
    <source>
        <dbReference type="SAM" id="SignalP"/>
    </source>
</evidence>
<evidence type="ECO:0000313" key="7">
    <source>
        <dbReference type="EMBL" id="MBI3014614.1"/>
    </source>
</evidence>
<dbReference type="AlphaFoldDB" id="A0A932GPB5"/>
<gene>
    <name evidence="7" type="ORF">HYY65_06060</name>
</gene>
<reference evidence="7" key="1">
    <citation type="submission" date="2020-07" db="EMBL/GenBank/DDBJ databases">
        <title>Huge and variable diversity of episymbiotic CPR bacteria and DPANN archaea in groundwater ecosystems.</title>
        <authorList>
            <person name="He C.Y."/>
            <person name="Keren R."/>
            <person name="Whittaker M."/>
            <person name="Farag I.F."/>
            <person name="Doudna J."/>
            <person name="Cate J.H.D."/>
            <person name="Banfield J.F."/>
        </authorList>
    </citation>
    <scope>NUCLEOTIDE SEQUENCE</scope>
    <source>
        <strain evidence="7">NC_groundwater_717_Ag_S-0.2um_59_8</strain>
    </source>
</reference>